<organism evidence="2 3">
    <name type="scientific">Lojkania enalia</name>
    <dbReference type="NCBI Taxonomy" id="147567"/>
    <lineage>
        <taxon>Eukaryota</taxon>
        <taxon>Fungi</taxon>
        <taxon>Dikarya</taxon>
        <taxon>Ascomycota</taxon>
        <taxon>Pezizomycotina</taxon>
        <taxon>Dothideomycetes</taxon>
        <taxon>Pleosporomycetidae</taxon>
        <taxon>Pleosporales</taxon>
        <taxon>Pleosporales incertae sedis</taxon>
        <taxon>Lojkania</taxon>
    </lineage>
</organism>
<feature type="compositionally biased region" description="Basic and acidic residues" evidence="1">
    <location>
        <begin position="113"/>
        <end position="124"/>
    </location>
</feature>
<name>A0A9P4K5Y0_9PLEO</name>
<feature type="region of interest" description="Disordered" evidence="1">
    <location>
        <begin position="1"/>
        <end position="155"/>
    </location>
</feature>
<evidence type="ECO:0000313" key="2">
    <source>
        <dbReference type="EMBL" id="KAF2261887.1"/>
    </source>
</evidence>
<feature type="region of interest" description="Disordered" evidence="1">
    <location>
        <begin position="419"/>
        <end position="490"/>
    </location>
</feature>
<evidence type="ECO:0000313" key="3">
    <source>
        <dbReference type="Proteomes" id="UP000800093"/>
    </source>
</evidence>
<dbReference type="EMBL" id="ML986649">
    <property type="protein sequence ID" value="KAF2261887.1"/>
    <property type="molecule type" value="Genomic_DNA"/>
</dbReference>
<evidence type="ECO:0000256" key="1">
    <source>
        <dbReference type="SAM" id="MobiDB-lite"/>
    </source>
</evidence>
<proteinExistence type="predicted"/>
<feature type="region of interest" description="Disordered" evidence="1">
    <location>
        <begin position="207"/>
        <end position="234"/>
    </location>
</feature>
<reference evidence="3" key="1">
    <citation type="journal article" date="2020" name="Stud. Mycol.">
        <title>101 Dothideomycetes genomes: A test case for predicting lifestyles and emergence of pathogens.</title>
        <authorList>
            <person name="Haridas S."/>
            <person name="Albert R."/>
            <person name="Binder M."/>
            <person name="Bloem J."/>
            <person name="LaButti K."/>
            <person name="Salamov A."/>
            <person name="Andreopoulos B."/>
            <person name="Baker S."/>
            <person name="Barry K."/>
            <person name="Bills G."/>
            <person name="Bluhm B."/>
            <person name="Cannon C."/>
            <person name="Castanera R."/>
            <person name="Culley D."/>
            <person name="Daum C."/>
            <person name="Ezra D."/>
            <person name="Gonzalez J."/>
            <person name="Henrissat B."/>
            <person name="Kuo A."/>
            <person name="Liang C."/>
            <person name="Lipzen A."/>
            <person name="Lutzoni F."/>
            <person name="Magnuson J."/>
            <person name="Mondo S."/>
            <person name="Nolan M."/>
            <person name="Ohm R."/>
            <person name="Pangilinan J."/>
            <person name="Park H.-J."/>
            <person name="Ramirez L."/>
            <person name="Alfaro M."/>
            <person name="Sun H."/>
            <person name="Tritt A."/>
            <person name="Yoshinaga Y."/>
            <person name="Zwiers L.-H."/>
            <person name="Turgeon B."/>
            <person name="Goodwin S."/>
            <person name="Spatafora J."/>
            <person name="Crous P."/>
            <person name="Grigoriev I."/>
        </authorList>
    </citation>
    <scope>NUCLEOTIDE SEQUENCE [LARGE SCALE GENOMIC DNA]</scope>
    <source>
        <strain evidence="3">CBS 304.66</strain>
    </source>
</reference>
<gene>
    <name evidence="2" type="ORF">CC78DRAFT_339478</name>
</gene>
<sequence length="672" mass="75796">MDIRKWLDETVLPERPPGLPEQLGLPAFLCPKEVEEPPREKRRPKRSASDSSMLEACPARIKTPRIEHGVDIDDSTSSDSACSNASQHTTRSSGSSSSSQQYARRPRRKTRRERYEPAAKDVKARGTLVYRHRKRESRKTKRKSRRSKTDKPGIGLVQSFHAKNIPRDRLTLRPREKLGIFNKGKASSPVKGRGLPDLVFSEMKFLQKHKDQPEDAPQAGLRKNKRKKDHAQAKQEEISAYFTSVRPALVGRDVNIQAKEATRLQANVRDFEHERERSSVIDSAIPTVEHPGKATYLGFGSRRPRHESESYISWSESVRLPSVTPVRRASAINIGQRGPIHDRGDGVITIGGDVRCSRLAPSPAARYRKEVSSGRLHISPLVPANRQASRSHSLPQWTCSHLPTNSECGERGRRTVDAGTTLSAMPPSISPEKINHSEHSRLPPPYNKGPSEPRHHPCSPDSLKDTQSQEETIDRQTMQDETNNVDPQTSSTLGKLLQECNSAFRDERQVPAAIEPDASHIEYRTIADNEREVIDTEPYCPRERVRTVCFSGAEVCRPNVPNFSGPSIYEEQARQQAFLQYTHALEDILFGDDAWSEEIDGVKLDEVDYNVHNWDSLLEDRRATPGMGLVDDGIGNTIEGVYGRDYPEENLEPREDGVAPEWSGFWRPHRLY</sequence>
<feature type="compositionally biased region" description="Basic residues" evidence="1">
    <location>
        <begin position="130"/>
        <end position="148"/>
    </location>
</feature>
<accession>A0A9P4K5Y0</accession>
<dbReference type="AlphaFoldDB" id="A0A9P4K5Y0"/>
<feature type="compositionally biased region" description="Polar residues" evidence="1">
    <location>
        <begin position="479"/>
        <end position="490"/>
    </location>
</feature>
<comment type="caution">
    <text evidence="2">The sequence shown here is derived from an EMBL/GenBank/DDBJ whole genome shotgun (WGS) entry which is preliminary data.</text>
</comment>
<dbReference type="OrthoDB" id="2537141at2759"/>
<dbReference type="Proteomes" id="UP000800093">
    <property type="component" value="Unassembled WGS sequence"/>
</dbReference>
<keyword evidence="3" id="KW-1185">Reference proteome</keyword>
<protein>
    <submittedName>
        <fullName evidence="2">Uncharacterized protein</fullName>
    </submittedName>
</protein>
<feature type="compositionally biased region" description="Low complexity" evidence="1">
    <location>
        <begin position="75"/>
        <end position="103"/>
    </location>
</feature>